<dbReference type="CDD" id="cd00038">
    <property type="entry name" value="CAP_ED"/>
    <property type="match status" value="1"/>
</dbReference>
<dbReference type="GO" id="GO:0044877">
    <property type="term" value="F:protein-containing complex binding"/>
    <property type="evidence" value="ECO:0007669"/>
    <property type="project" value="TreeGrafter"/>
</dbReference>
<evidence type="ECO:0000256" key="9">
    <source>
        <dbReference type="SAM" id="MobiDB-lite"/>
    </source>
</evidence>
<dbReference type="InterPro" id="IPR050866">
    <property type="entry name" value="CNG_cation_channel"/>
</dbReference>
<dbReference type="PANTHER" id="PTHR45638">
    <property type="entry name" value="CYCLIC NUCLEOTIDE-GATED CATION CHANNEL SUBUNIT A"/>
    <property type="match status" value="1"/>
</dbReference>
<dbReference type="GO" id="GO:0016020">
    <property type="term" value="C:membrane"/>
    <property type="evidence" value="ECO:0007669"/>
    <property type="project" value="UniProtKB-SubCell"/>
</dbReference>
<evidence type="ECO:0000256" key="10">
    <source>
        <dbReference type="SAM" id="Phobius"/>
    </source>
</evidence>
<evidence type="ECO:0000256" key="6">
    <source>
        <dbReference type="ARBA" id="ARBA00023136"/>
    </source>
</evidence>
<reference evidence="12 13" key="1">
    <citation type="submission" date="2024-03" db="EMBL/GenBank/DDBJ databases">
        <title>Complete genome sequence of the green alga Chloropicon roscoffensis RCC1871.</title>
        <authorList>
            <person name="Lemieux C."/>
            <person name="Pombert J.-F."/>
            <person name="Otis C."/>
            <person name="Turmel M."/>
        </authorList>
    </citation>
    <scope>NUCLEOTIDE SEQUENCE [LARGE SCALE GENOMIC DNA]</scope>
    <source>
        <strain evidence="12 13">RCC1871</strain>
    </source>
</reference>
<dbReference type="PROSITE" id="PS50042">
    <property type="entry name" value="CNMP_BINDING_3"/>
    <property type="match status" value="1"/>
</dbReference>
<feature type="region of interest" description="Disordered" evidence="9">
    <location>
        <begin position="257"/>
        <end position="304"/>
    </location>
</feature>
<dbReference type="Gene3D" id="1.10.287.70">
    <property type="match status" value="1"/>
</dbReference>
<evidence type="ECO:0000313" key="12">
    <source>
        <dbReference type="EMBL" id="WZN60482.1"/>
    </source>
</evidence>
<dbReference type="Gene3D" id="2.60.120.10">
    <property type="entry name" value="Jelly Rolls"/>
    <property type="match status" value="1"/>
</dbReference>
<sequence>MDSDLEEDTDVDTLILIRRLHAQLTQASLAREKCESQLQIQTNLLVNCMDSIEQLQNIRGGSPPTTSKRPVPVVKSLSIDDEAPANVDTLREETPTINSPIEPDEELTPVALAARGGQSGAFKRMPSRKPTLAKRGSIMGSRSSIITAADAINMGEKKEQTAKKKWGRVRSIFLKPDAKDRNSFLTKLKEGAEASNSSKITSQSNVQSMIDSMGKQEEAAAEEEQQQKKKASKSILKKGMKSSYRFFGSILGNWNKINPSGKKGKRGSLDAQMNDSSGPSAREWQERKKKSTFRMEKKNASPGDSKSIWKSFMQGVKGEKKKVEAQHGDTGAWKLWEGWIEHQEVIDLAPYQFDPRGRFLKVWNTTVFFMAIYTAFTVPYRLAFHSSSYSDSINGFDIAIDAAYIVDIMIKCLTPYEDTGHNVITEEASILGHYLSRNFLYDGLCAVPLDLVLSCGVSFSTTAVVVIFRIIRVTKLLYLLRYMDLSVYNVSLRDIPKIDPVLLRLVKMIFFLALFLHWVSCVAIHVSDIDRDQIVPLPGGGEAYAIDLWIGVTDFEDEEDRLRYFLCLYFTFVTMIGEKTAPQTERQVITTLIMLICGLITYVSIVGNLVSLINQIDSSSSAYNQKRDQLAMYMNSRNFPPKLRHRINRYFHYLHEKNKGIDDATMIEDLPPYLRKEVALFLNRNIIVKVPMFRGLSITFITALVIRLKPLLCLEDDYIIRDGEVGNEMYFLLKGHVQVIDPEGGIIAALPAGSFFGEMALVYNEKRNASVRSSNTCELLVLTRRAFEEVMQQFPDEATVITQYARERYKETNMGQQK</sequence>
<dbReference type="InterPro" id="IPR018490">
    <property type="entry name" value="cNMP-bd_dom_sf"/>
</dbReference>
<feature type="domain" description="Cyclic nucleotide-binding" evidence="11">
    <location>
        <begin position="692"/>
        <end position="791"/>
    </location>
</feature>
<keyword evidence="2" id="KW-0813">Transport</keyword>
<evidence type="ECO:0000259" key="11">
    <source>
        <dbReference type="PROSITE" id="PS50042"/>
    </source>
</evidence>
<evidence type="ECO:0000256" key="8">
    <source>
        <dbReference type="ARBA" id="ARBA00023303"/>
    </source>
</evidence>
<dbReference type="Pfam" id="PF00027">
    <property type="entry name" value="cNMP_binding"/>
    <property type="match status" value="1"/>
</dbReference>
<keyword evidence="13" id="KW-1185">Reference proteome</keyword>
<dbReference type="GO" id="GO:0005221">
    <property type="term" value="F:intracellularly cyclic nucleotide-activated monoatomic cation channel activity"/>
    <property type="evidence" value="ECO:0007669"/>
    <property type="project" value="InterPro"/>
</dbReference>
<dbReference type="InterPro" id="IPR000595">
    <property type="entry name" value="cNMP-bd_dom"/>
</dbReference>
<dbReference type="EMBL" id="CP151503">
    <property type="protein sequence ID" value="WZN60482.1"/>
    <property type="molecule type" value="Genomic_DNA"/>
</dbReference>
<accession>A0AAX4P3N9</accession>
<gene>
    <name evidence="12" type="ORF">HKI87_03g20140</name>
</gene>
<dbReference type="Pfam" id="PF00520">
    <property type="entry name" value="Ion_trans"/>
    <property type="match status" value="1"/>
</dbReference>
<feature type="transmembrane region" description="Helical" evidence="10">
    <location>
        <begin position="589"/>
        <end position="613"/>
    </location>
</feature>
<feature type="region of interest" description="Disordered" evidence="9">
    <location>
        <begin position="117"/>
        <end position="137"/>
    </location>
</feature>
<comment type="subcellular location">
    <subcellularLocation>
        <location evidence="1">Membrane</location>
        <topology evidence="1">Multi-pass membrane protein</topology>
    </subcellularLocation>
</comment>
<evidence type="ECO:0000256" key="3">
    <source>
        <dbReference type="ARBA" id="ARBA00022692"/>
    </source>
</evidence>
<name>A0AAX4P3N9_9CHLO</name>
<feature type="transmembrane region" description="Helical" evidence="10">
    <location>
        <begin position="451"/>
        <end position="471"/>
    </location>
</feature>
<dbReference type="SUPFAM" id="SSF81324">
    <property type="entry name" value="Voltage-gated potassium channels"/>
    <property type="match status" value="1"/>
</dbReference>
<dbReference type="InterPro" id="IPR005821">
    <property type="entry name" value="Ion_trans_dom"/>
</dbReference>
<feature type="transmembrane region" description="Helical" evidence="10">
    <location>
        <begin position="501"/>
        <end position="526"/>
    </location>
</feature>
<keyword evidence="8" id="KW-0407">Ion channel</keyword>
<protein>
    <submittedName>
        <fullName evidence="12">Potassium voltage-gated channel subfamily H protein</fullName>
    </submittedName>
</protein>
<feature type="region of interest" description="Disordered" evidence="9">
    <location>
        <begin position="189"/>
        <end position="236"/>
    </location>
</feature>
<evidence type="ECO:0000313" key="13">
    <source>
        <dbReference type="Proteomes" id="UP001472866"/>
    </source>
</evidence>
<dbReference type="SMART" id="SM00100">
    <property type="entry name" value="cNMP"/>
    <property type="match status" value="1"/>
</dbReference>
<feature type="transmembrane region" description="Helical" evidence="10">
    <location>
        <begin position="362"/>
        <end position="382"/>
    </location>
</feature>
<dbReference type="Proteomes" id="UP001472866">
    <property type="component" value="Chromosome 03"/>
</dbReference>
<keyword evidence="7" id="KW-1071">Ligand-gated ion channel</keyword>
<dbReference type="Gene3D" id="1.10.287.630">
    <property type="entry name" value="Helix hairpin bin"/>
    <property type="match status" value="1"/>
</dbReference>
<keyword evidence="5" id="KW-0406">Ion transport</keyword>
<proteinExistence type="predicted"/>
<evidence type="ECO:0000256" key="2">
    <source>
        <dbReference type="ARBA" id="ARBA00022448"/>
    </source>
</evidence>
<keyword evidence="4 10" id="KW-1133">Transmembrane helix</keyword>
<organism evidence="12 13">
    <name type="scientific">Chloropicon roscoffensis</name>
    <dbReference type="NCBI Taxonomy" id="1461544"/>
    <lineage>
        <taxon>Eukaryota</taxon>
        <taxon>Viridiplantae</taxon>
        <taxon>Chlorophyta</taxon>
        <taxon>Chloropicophyceae</taxon>
        <taxon>Chloropicales</taxon>
        <taxon>Chloropicaceae</taxon>
        <taxon>Chloropicon</taxon>
    </lineage>
</organism>
<evidence type="ECO:0000256" key="4">
    <source>
        <dbReference type="ARBA" id="ARBA00022989"/>
    </source>
</evidence>
<evidence type="ECO:0000256" key="1">
    <source>
        <dbReference type="ARBA" id="ARBA00004141"/>
    </source>
</evidence>
<dbReference type="AlphaFoldDB" id="A0AAX4P3N9"/>
<keyword evidence="6 10" id="KW-0472">Membrane</keyword>
<dbReference type="SUPFAM" id="SSF51206">
    <property type="entry name" value="cAMP-binding domain-like"/>
    <property type="match status" value="1"/>
</dbReference>
<evidence type="ECO:0000256" key="7">
    <source>
        <dbReference type="ARBA" id="ARBA00023286"/>
    </source>
</evidence>
<dbReference type="InterPro" id="IPR014710">
    <property type="entry name" value="RmlC-like_jellyroll"/>
</dbReference>
<feature type="compositionally biased region" description="Polar residues" evidence="9">
    <location>
        <begin position="194"/>
        <end position="210"/>
    </location>
</feature>
<dbReference type="PANTHER" id="PTHR45638:SF11">
    <property type="entry name" value="CYCLIC NUCLEOTIDE-GATED CATION CHANNEL SUBUNIT A"/>
    <property type="match status" value="1"/>
</dbReference>
<dbReference type="InterPro" id="IPR018488">
    <property type="entry name" value="cNMP-bd_CS"/>
</dbReference>
<evidence type="ECO:0000256" key="5">
    <source>
        <dbReference type="ARBA" id="ARBA00023065"/>
    </source>
</evidence>
<keyword evidence="3 10" id="KW-0812">Transmembrane</keyword>
<dbReference type="PROSITE" id="PS00888">
    <property type="entry name" value="CNMP_BINDING_1"/>
    <property type="match status" value="1"/>
</dbReference>